<reference evidence="2" key="1">
    <citation type="journal article" date="2017" name="Front. Plant Sci.">
        <title>Climate Clever Clovers: New Paradigm to Reduce the Environmental Footprint of Ruminants by Breeding Low Methanogenic Forages Utilizing Haplotype Variation.</title>
        <authorList>
            <person name="Kaur P."/>
            <person name="Appels R."/>
            <person name="Bayer P.E."/>
            <person name="Keeble-Gagnere G."/>
            <person name="Wang J."/>
            <person name="Hirakawa H."/>
            <person name="Shirasawa K."/>
            <person name="Vercoe P."/>
            <person name="Stefanova K."/>
            <person name="Durmic Z."/>
            <person name="Nichols P."/>
            <person name="Revell C."/>
            <person name="Isobe S.N."/>
            <person name="Edwards D."/>
            <person name="Erskine W."/>
        </authorList>
    </citation>
    <scope>NUCLEOTIDE SEQUENCE [LARGE SCALE GENOMIC DNA]</scope>
    <source>
        <strain evidence="2">cv. Daliak</strain>
    </source>
</reference>
<gene>
    <name evidence="1" type="ORF">TSUD_161750</name>
</gene>
<dbReference type="AlphaFoldDB" id="A0A2Z6N156"/>
<evidence type="ECO:0000313" key="2">
    <source>
        <dbReference type="Proteomes" id="UP000242715"/>
    </source>
</evidence>
<name>A0A2Z6N156_TRISU</name>
<accession>A0A2Z6N156</accession>
<dbReference type="Proteomes" id="UP000242715">
    <property type="component" value="Unassembled WGS sequence"/>
</dbReference>
<dbReference type="OrthoDB" id="1436695at2759"/>
<evidence type="ECO:0000313" key="1">
    <source>
        <dbReference type="EMBL" id="GAU29770.1"/>
    </source>
</evidence>
<proteinExistence type="predicted"/>
<dbReference type="EMBL" id="DF973405">
    <property type="protein sequence ID" value="GAU29770.1"/>
    <property type="molecule type" value="Genomic_DNA"/>
</dbReference>
<protein>
    <submittedName>
        <fullName evidence="1">Uncharacterized protein</fullName>
    </submittedName>
</protein>
<keyword evidence="2" id="KW-1185">Reference proteome</keyword>
<organism evidence="1 2">
    <name type="scientific">Trifolium subterraneum</name>
    <name type="common">Subterranean clover</name>
    <dbReference type="NCBI Taxonomy" id="3900"/>
    <lineage>
        <taxon>Eukaryota</taxon>
        <taxon>Viridiplantae</taxon>
        <taxon>Streptophyta</taxon>
        <taxon>Embryophyta</taxon>
        <taxon>Tracheophyta</taxon>
        <taxon>Spermatophyta</taxon>
        <taxon>Magnoliopsida</taxon>
        <taxon>eudicotyledons</taxon>
        <taxon>Gunneridae</taxon>
        <taxon>Pentapetalae</taxon>
        <taxon>rosids</taxon>
        <taxon>fabids</taxon>
        <taxon>Fabales</taxon>
        <taxon>Fabaceae</taxon>
        <taxon>Papilionoideae</taxon>
        <taxon>50 kb inversion clade</taxon>
        <taxon>NPAAA clade</taxon>
        <taxon>Hologalegina</taxon>
        <taxon>IRL clade</taxon>
        <taxon>Trifolieae</taxon>
        <taxon>Trifolium</taxon>
    </lineage>
</organism>
<sequence length="74" mass="8341">MFAEPEYNTQHAAADRLRIISSYAEPPQITGFKVLKLDTSKDPVEWQNASTMNAFKTMCVHINCLKHCSINGNL</sequence>